<accession>A0A645IXZ3</accession>
<protein>
    <submittedName>
        <fullName evidence="1">Uncharacterized protein</fullName>
    </submittedName>
</protein>
<proteinExistence type="predicted"/>
<gene>
    <name evidence="1" type="ORF">SDC9_203732</name>
</gene>
<reference evidence="1" key="1">
    <citation type="submission" date="2019-08" db="EMBL/GenBank/DDBJ databases">
        <authorList>
            <person name="Kucharzyk K."/>
            <person name="Murdoch R.W."/>
            <person name="Higgins S."/>
            <person name="Loffler F."/>
        </authorList>
    </citation>
    <scope>NUCLEOTIDE SEQUENCE</scope>
</reference>
<sequence>MVVLVVLVAMGILRYIQVYQLFREEKYELCNDIKWTGNRRVAESR</sequence>
<dbReference type="AlphaFoldDB" id="A0A645IXZ3"/>
<comment type="caution">
    <text evidence="1">The sequence shown here is derived from an EMBL/GenBank/DDBJ whole genome shotgun (WGS) entry which is preliminary data.</text>
</comment>
<dbReference type="EMBL" id="VSSQ01125965">
    <property type="protein sequence ID" value="MPN56046.1"/>
    <property type="molecule type" value="Genomic_DNA"/>
</dbReference>
<name>A0A645IXZ3_9ZZZZ</name>
<organism evidence="1">
    <name type="scientific">bioreactor metagenome</name>
    <dbReference type="NCBI Taxonomy" id="1076179"/>
    <lineage>
        <taxon>unclassified sequences</taxon>
        <taxon>metagenomes</taxon>
        <taxon>ecological metagenomes</taxon>
    </lineage>
</organism>
<evidence type="ECO:0000313" key="1">
    <source>
        <dbReference type="EMBL" id="MPN56046.1"/>
    </source>
</evidence>